<evidence type="ECO:0000256" key="1">
    <source>
        <dbReference type="SAM" id="MobiDB-lite"/>
    </source>
</evidence>
<organism evidence="2 3">
    <name type="scientific">Vigna mungo</name>
    <name type="common">Black gram</name>
    <name type="synonym">Phaseolus mungo</name>
    <dbReference type="NCBI Taxonomy" id="3915"/>
    <lineage>
        <taxon>Eukaryota</taxon>
        <taxon>Viridiplantae</taxon>
        <taxon>Streptophyta</taxon>
        <taxon>Embryophyta</taxon>
        <taxon>Tracheophyta</taxon>
        <taxon>Spermatophyta</taxon>
        <taxon>Magnoliopsida</taxon>
        <taxon>eudicotyledons</taxon>
        <taxon>Gunneridae</taxon>
        <taxon>Pentapetalae</taxon>
        <taxon>rosids</taxon>
        <taxon>fabids</taxon>
        <taxon>Fabales</taxon>
        <taxon>Fabaceae</taxon>
        <taxon>Papilionoideae</taxon>
        <taxon>50 kb inversion clade</taxon>
        <taxon>NPAAA clade</taxon>
        <taxon>indigoferoid/millettioid clade</taxon>
        <taxon>Phaseoleae</taxon>
        <taxon>Vigna</taxon>
    </lineage>
</organism>
<name>A0AAQ3S5I6_VIGMU</name>
<dbReference type="EMBL" id="CP144699">
    <property type="protein sequence ID" value="WVZ18122.1"/>
    <property type="molecule type" value="Genomic_DNA"/>
</dbReference>
<feature type="compositionally biased region" description="Basic and acidic residues" evidence="1">
    <location>
        <begin position="13"/>
        <end position="24"/>
    </location>
</feature>
<feature type="compositionally biased region" description="Acidic residues" evidence="1">
    <location>
        <begin position="94"/>
        <end position="140"/>
    </location>
</feature>
<dbReference type="AlphaFoldDB" id="A0AAQ3S5I6"/>
<dbReference type="Proteomes" id="UP001374535">
    <property type="component" value="Chromosome 2"/>
</dbReference>
<reference evidence="2 3" key="1">
    <citation type="journal article" date="2023" name="Life. Sci Alliance">
        <title>Evolutionary insights into 3D genome organization and epigenetic landscape of Vigna mungo.</title>
        <authorList>
            <person name="Junaid A."/>
            <person name="Singh B."/>
            <person name="Bhatia S."/>
        </authorList>
    </citation>
    <scope>NUCLEOTIDE SEQUENCE [LARGE SCALE GENOMIC DNA]</scope>
    <source>
        <strain evidence="2">Urdbean</strain>
    </source>
</reference>
<evidence type="ECO:0000313" key="3">
    <source>
        <dbReference type="Proteomes" id="UP001374535"/>
    </source>
</evidence>
<accession>A0AAQ3S5I6</accession>
<feature type="region of interest" description="Disordered" evidence="1">
    <location>
        <begin position="75"/>
        <end position="140"/>
    </location>
</feature>
<protein>
    <submittedName>
        <fullName evidence="2">Uncharacterized protein</fullName>
    </submittedName>
</protein>
<sequence>MVEMRQMMQQLDAKMEPAHPDHPAPHDSFSMQLDAKMEVVNQISLSQTAMMRQAFAVSHLDFMTPADYSAFVAWPGNQAHTTGGGATSSRAQAMEEDGTEEDSDAGIDILEEDEDSDAEEGIIETEVEDDDDDEDKEDDD</sequence>
<keyword evidence="3" id="KW-1185">Reference proteome</keyword>
<feature type="region of interest" description="Disordered" evidence="1">
    <location>
        <begin position="1"/>
        <end position="24"/>
    </location>
</feature>
<proteinExistence type="predicted"/>
<gene>
    <name evidence="2" type="ORF">V8G54_005444</name>
</gene>
<evidence type="ECO:0000313" key="2">
    <source>
        <dbReference type="EMBL" id="WVZ18122.1"/>
    </source>
</evidence>